<proteinExistence type="predicted"/>
<organism evidence="1 2">
    <name type="scientific">Friedmanniella luteola</name>
    <dbReference type="NCBI Taxonomy" id="546871"/>
    <lineage>
        <taxon>Bacteria</taxon>
        <taxon>Bacillati</taxon>
        <taxon>Actinomycetota</taxon>
        <taxon>Actinomycetes</taxon>
        <taxon>Propionibacteriales</taxon>
        <taxon>Nocardioidaceae</taxon>
        <taxon>Friedmanniella</taxon>
    </lineage>
</organism>
<dbReference type="Gene3D" id="3.30.530.20">
    <property type="match status" value="1"/>
</dbReference>
<dbReference type="AlphaFoldDB" id="A0A1H1VKV3"/>
<accession>A0A1H1VKV3</accession>
<sequence>MPEVRTSLWTALPPDRVLRVLTDFGPARAEAWPGVDASNLTVHDSGPGWAEVTEGNRIGWERERYHWDAEAGTVTADTLASNLWAVGSRWDYRLTPDRGGTTVEVTLLRRGKGVKGALVGALLPLVGARMIRDGLTGALLKG</sequence>
<keyword evidence="2" id="KW-1185">Reference proteome</keyword>
<dbReference type="SUPFAM" id="SSF55961">
    <property type="entry name" value="Bet v1-like"/>
    <property type="match status" value="1"/>
</dbReference>
<evidence type="ECO:0000313" key="1">
    <source>
        <dbReference type="EMBL" id="SDS84669.1"/>
    </source>
</evidence>
<reference evidence="1 2" key="1">
    <citation type="submission" date="2016-10" db="EMBL/GenBank/DDBJ databases">
        <authorList>
            <person name="de Groot N.N."/>
        </authorList>
    </citation>
    <scope>NUCLEOTIDE SEQUENCE [LARGE SCALE GENOMIC DNA]</scope>
    <source>
        <strain evidence="1 2">DSM 21741</strain>
    </source>
</reference>
<dbReference type="EMBL" id="LT629749">
    <property type="protein sequence ID" value="SDS84669.1"/>
    <property type="molecule type" value="Genomic_DNA"/>
</dbReference>
<name>A0A1H1VKV3_9ACTN</name>
<dbReference type="Proteomes" id="UP000199092">
    <property type="component" value="Chromosome I"/>
</dbReference>
<gene>
    <name evidence="1" type="ORF">SAMN04488543_2503</name>
</gene>
<dbReference type="InterPro" id="IPR023393">
    <property type="entry name" value="START-like_dom_sf"/>
</dbReference>
<dbReference type="InterPro" id="IPR019587">
    <property type="entry name" value="Polyketide_cyclase/dehydratase"/>
</dbReference>
<dbReference type="RefSeq" id="WP_091413187.1">
    <property type="nucleotide sequence ID" value="NZ_LT629749.1"/>
</dbReference>
<dbReference type="Pfam" id="PF10604">
    <property type="entry name" value="Polyketide_cyc2"/>
    <property type="match status" value="1"/>
</dbReference>
<protein>
    <submittedName>
        <fullName evidence="1">Polyketide cyclase / dehydrase and lipid transport</fullName>
    </submittedName>
</protein>
<evidence type="ECO:0000313" key="2">
    <source>
        <dbReference type="Proteomes" id="UP000199092"/>
    </source>
</evidence>
<dbReference type="OrthoDB" id="3290460at2"/>